<accession>A0A9P4K5V5</accession>
<dbReference type="GO" id="GO:0010468">
    <property type="term" value="P:regulation of gene expression"/>
    <property type="evidence" value="ECO:0007669"/>
    <property type="project" value="TreeGrafter"/>
</dbReference>
<keyword evidence="2 3" id="KW-0040">ANK repeat</keyword>
<keyword evidence="1" id="KW-0677">Repeat</keyword>
<evidence type="ECO:0000313" key="6">
    <source>
        <dbReference type="Proteomes" id="UP000800093"/>
    </source>
</evidence>
<feature type="repeat" description="ANK" evidence="3">
    <location>
        <begin position="469"/>
        <end position="498"/>
    </location>
</feature>
<evidence type="ECO:0000256" key="3">
    <source>
        <dbReference type="PROSITE-ProRule" id="PRU00023"/>
    </source>
</evidence>
<dbReference type="Proteomes" id="UP000800093">
    <property type="component" value="Unassembled WGS sequence"/>
</dbReference>
<dbReference type="PROSITE" id="PS50297">
    <property type="entry name" value="ANK_REP_REGION"/>
    <property type="match status" value="2"/>
</dbReference>
<dbReference type="PROSITE" id="PS50088">
    <property type="entry name" value="ANK_REPEAT"/>
    <property type="match status" value="2"/>
</dbReference>
<dbReference type="InterPro" id="IPR036770">
    <property type="entry name" value="Ankyrin_rpt-contain_sf"/>
</dbReference>
<dbReference type="PANTHER" id="PTHR24124:SF14">
    <property type="entry name" value="CHROMOSOME UNDETERMINED SCAFFOLD_25, WHOLE GENOME SHOTGUN SEQUENCE"/>
    <property type="match status" value="1"/>
</dbReference>
<dbReference type="Pfam" id="PF12796">
    <property type="entry name" value="Ank_2"/>
    <property type="match status" value="2"/>
</dbReference>
<dbReference type="OrthoDB" id="3797241at2759"/>
<dbReference type="Gene3D" id="1.25.40.20">
    <property type="entry name" value="Ankyrin repeat-containing domain"/>
    <property type="match status" value="1"/>
</dbReference>
<sequence>MTNGLLRCPTKDEAEFEGNENCGRVVAKSNSGVGGTPDDDTASTPFSPVRSIMRLWSPISILLGQATNTTETIAISCNHIKDSPAELSHLRNDVIFTQRTIVEFRQSFGNANNAPASEELGRLVRSKLRDVNDALDEMCHNCSRWSRGGKPTLKTKIKLAFLSSEIAKMLEGLRDIRIDLMWLALLLNMRLSWITYERSISAPSKHQYCQSWLALMRLSRNKYDTPRTSRKVSVWSHVPRADAWLRVLGFYWKVTLTKTSDGAKKTQILLGFKTPHCVPWKSLSVLLQYSHFLNGTRKFIQEIRVQNQLPKEFPFMLACARGDMPFVKQSLKQDESLIRSRTICTGKTPLLLAISSKDVETVKCLLEFGADPNMGDDESVLPIFAALGFRTQTTLRRKIFAQYPPQSSVWLEILSLLLQSGASIHESVHGRTVTMANFNHSKNTTWSRLRFLRLLHNQHYVDFDMIDQHGYSALHLAITASNESEACIDFLIQNGVDVKILWPDGRSALHIAANEAYSVRTLRCLIEKYRVIDIDRQDQWGWTPLHYAIDSPTNRRKDGSCEKAKYLLAKGASPFKVGKVHRFPRLHMSNMFDKPMKPFELASFLGEYVREKLSRDMESVGMTPIKSGDSDNDEEFFDAEE</sequence>
<proteinExistence type="predicted"/>
<name>A0A9P4K5V5_9PLEO</name>
<dbReference type="SUPFAM" id="SSF48403">
    <property type="entry name" value="Ankyrin repeat"/>
    <property type="match status" value="1"/>
</dbReference>
<evidence type="ECO:0000256" key="1">
    <source>
        <dbReference type="ARBA" id="ARBA00022737"/>
    </source>
</evidence>
<dbReference type="AlphaFoldDB" id="A0A9P4K5V5"/>
<evidence type="ECO:0000256" key="2">
    <source>
        <dbReference type="ARBA" id="ARBA00023043"/>
    </source>
</evidence>
<dbReference type="EMBL" id="ML986649">
    <property type="protein sequence ID" value="KAF2261857.1"/>
    <property type="molecule type" value="Genomic_DNA"/>
</dbReference>
<feature type="region of interest" description="Disordered" evidence="4">
    <location>
        <begin position="25"/>
        <end position="46"/>
    </location>
</feature>
<dbReference type="InterPro" id="IPR002110">
    <property type="entry name" value="Ankyrin_rpt"/>
</dbReference>
<evidence type="ECO:0000256" key="4">
    <source>
        <dbReference type="SAM" id="MobiDB-lite"/>
    </source>
</evidence>
<dbReference type="SMART" id="SM00248">
    <property type="entry name" value="ANK"/>
    <property type="match status" value="4"/>
</dbReference>
<dbReference type="PANTHER" id="PTHR24124">
    <property type="entry name" value="ANKYRIN REPEAT FAMILY A"/>
    <property type="match status" value="1"/>
</dbReference>
<dbReference type="GO" id="GO:0005634">
    <property type="term" value="C:nucleus"/>
    <property type="evidence" value="ECO:0007669"/>
    <property type="project" value="TreeGrafter"/>
</dbReference>
<comment type="caution">
    <text evidence="5">The sequence shown here is derived from an EMBL/GenBank/DDBJ whole genome shotgun (WGS) entry which is preliminary data.</text>
</comment>
<gene>
    <name evidence="5" type="ORF">CC78DRAFT_583223</name>
</gene>
<protein>
    <submittedName>
        <fullName evidence="5">Ankyrin</fullName>
    </submittedName>
</protein>
<evidence type="ECO:0000313" key="5">
    <source>
        <dbReference type="EMBL" id="KAF2261857.1"/>
    </source>
</evidence>
<organism evidence="5 6">
    <name type="scientific">Lojkania enalia</name>
    <dbReference type="NCBI Taxonomy" id="147567"/>
    <lineage>
        <taxon>Eukaryota</taxon>
        <taxon>Fungi</taxon>
        <taxon>Dikarya</taxon>
        <taxon>Ascomycota</taxon>
        <taxon>Pezizomycotina</taxon>
        <taxon>Dothideomycetes</taxon>
        <taxon>Pleosporomycetidae</taxon>
        <taxon>Pleosporales</taxon>
        <taxon>Pleosporales incertae sedis</taxon>
        <taxon>Lojkania</taxon>
    </lineage>
</organism>
<keyword evidence="6" id="KW-1185">Reference proteome</keyword>
<feature type="compositionally biased region" description="Acidic residues" evidence="4">
    <location>
        <begin position="630"/>
        <end position="641"/>
    </location>
</feature>
<feature type="repeat" description="ANK" evidence="3">
    <location>
        <begin position="345"/>
        <end position="377"/>
    </location>
</feature>
<feature type="region of interest" description="Disordered" evidence="4">
    <location>
        <begin position="619"/>
        <end position="641"/>
    </location>
</feature>
<reference evidence="6" key="1">
    <citation type="journal article" date="2020" name="Stud. Mycol.">
        <title>101 Dothideomycetes genomes: A test case for predicting lifestyles and emergence of pathogens.</title>
        <authorList>
            <person name="Haridas S."/>
            <person name="Albert R."/>
            <person name="Binder M."/>
            <person name="Bloem J."/>
            <person name="LaButti K."/>
            <person name="Salamov A."/>
            <person name="Andreopoulos B."/>
            <person name="Baker S."/>
            <person name="Barry K."/>
            <person name="Bills G."/>
            <person name="Bluhm B."/>
            <person name="Cannon C."/>
            <person name="Castanera R."/>
            <person name="Culley D."/>
            <person name="Daum C."/>
            <person name="Ezra D."/>
            <person name="Gonzalez J."/>
            <person name="Henrissat B."/>
            <person name="Kuo A."/>
            <person name="Liang C."/>
            <person name="Lipzen A."/>
            <person name="Lutzoni F."/>
            <person name="Magnuson J."/>
            <person name="Mondo S."/>
            <person name="Nolan M."/>
            <person name="Ohm R."/>
            <person name="Pangilinan J."/>
            <person name="Park H.-J."/>
            <person name="Ramirez L."/>
            <person name="Alfaro M."/>
            <person name="Sun H."/>
            <person name="Tritt A."/>
            <person name="Yoshinaga Y."/>
            <person name="Zwiers L.-H."/>
            <person name="Turgeon B."/>
            <person name="Goodwin S."/>
            <person name="Spatafora J."/>
            <person name="Crous P."/>
            <person name="Grigoriev I."/>
        </authorList>
    </citation>
    <scope>NUCLEOTIDE SEQUENCE [LARGE SCALE GENOMIC DNA]</scope>
    <source>
        <strain evidence="6">CBS 304.66</strain>
    </source>
</reference>